<dbReference type="Pfam" id="PF12627">
    <property type="entry name" value="PolyA_pol_RNAbd"/>
    <property type="match status" value="1"/>
</dbReference>
<organism evidence="14 15">
    <name type="scientific">Pseudothermotoga lettingae (strain ATCC BAA-301 / DSM 14385 / NBRC 107922 / TMO)</name>
    <name type="common">Thermotoga lettingae</name>
    <dbReference type="NCBI Taxonomy" id="416591"/>
    <lineage>
        <taxon>Bacteria</taxon>
        <taxon>Thermotogati</taxon>
        <taxon>Thermotogota</taxon>
        <taxon>Thermotogae</taxon>
        <taxon>Thermotogales</taxon>
        <taxon>Thermotogaceae</taxon>
        <taxon>Pseudothermotoga</taxon>
    </lineage>
</organism>
<dbReference type="KEGG" id="tle:Tlet_1714"/>
<evidence type="ECO:0000256" key="8">
    <source>
        <dbReference type="ARBA" id="ARBA00022741"/>
    </source>
</evidence>
<keyword evidence="15" id="KW-1185">Reference proteome</keyword>
<evidence type="ECO:0000256" key="6">
    <source>
        <dbReference type="ARBA" id="ARBA00022695"/>
    </source>
</evidence>
<proteinExistence type="inferred from homology"/>
<dbReference type="Pfam" id="PF01368">
    <property type="entry name" value="DHH"/>
    <property type="match status" value="1"/>
</dbReference>
<comment type="cofactor">
    <cofactor evidence="1">
        <name>Mg(2+)</name>
        <dbReference type="ChEBI" id="CHEBI:18420"/>
    </cofactor>
</comment>
<dbReference type="eggNOG" id="COG0617">
    <property type="taxonomic scope" value="Bacteria"/>
</dbReference>
<dbReference type="Gene3D" id="3.30.460.10">
    <property type="entry name" value="Beta Polymerase, domain 2"/>
    <property type="match status" value="1"/>
</dbReference>
<dbReference type="CDD" id="cd04595">
    <property type="entry name" value="CBS_pair_DHH_polyA_Pol_assoc"/>
    <property type="match status" value="1"/>
</dbReference>
<keyword evidence="8" id="KW-0547">Nucleotide-binding</keyword>
<dbReference type="PANTHER" id="PTHR47788">
    <property type="entry name" value="POLYA POLYMERASE"/>
    <property type="match status" value="1"/>
</dbReference>
<dbReference type="eggNOG" id="COG0517">
    <property type="taxonomic scope" value="Bacteria"/>
</dbReference>
<dbReference type="Gene3D" id="1.10.110.30">
    <property type="match status" value="1"/>
</dbReference>
<evidence type="ECO:0000256" key="7">
    <source>
        <dbReference type="ARBA" id="ARBA00022723"/>
    </source>
</evidence>
<dbReference type="SUPFAM" id="SSF54631">
    <property type="entry name" value="CBS-domain pair"/>
    <property type="match status" value="1"/>
</dbReference>
<dbReference type="SUPFAM" id="SSF64182">
    <property type="entry name" value="DHH phosphoesterases"/>
    <property type="match status" value="1"/>
</dbReference>
<comment type="similarity">
    <text evidence="2 12">Belongs to the tRNA nucleotidyltransferase/poly(A) polymerase family.</text>
</comment>
<evidence type="ECO:0000256" key="3">
    <source>
        <dbReference type="ARBA" id="ARBA00022555"/>
    </source>
</evidence>
<evidence type="ECO:0000256" key="10">
    <source>
        <dbReference type="ARBA" id="ARBA00022884"/>
    </source>
</evidence>
<dbReference type="GO" id="GO:0046872">
    <property type="term" value="F:metal ion binding"/>
    <property type="evidence" value="ECO:0007669"/>
    <property type="project" value="UniProtKB-KW"/>
</dbReference>
<sequence length="875" mass="99365">MKLIVGHRNPDFDCFASCVAAQKLYPDHTIVLSGLPQQNLAQYLAVYEEKYPFITEKDLPDKSAESIIVVDTASKERVSQQIQEILERCGNVLIFDHHPDIKEISIKGEKKIESVGATVTILLEEIKRKNIQIDSIDATLFAVAIYEDTGNLLYTTTTIRDVEMIKYLLQNGANLVEISDFIKYDLNYDQKLIMDQLVSNLETIEIEGSPVSIAVAETDKFVGGLNAVSSKLWYLEGMDTLICIVRTGKKTHIIGRSSSNSIDIGTLMTELGGGGHRKAASCTLNSQDVLKIKSMLLQRLKNYVNKGPKARDIMSFPVRVAYAEMSISEVNKIMERTGHNGLPVIEDNKLVGIVTKKAVDRAMNHGLQKHPVKSIMSGKLIVVSPETPLNKIRQIMIENDIGRIPVVENGILVGIITRTDVMRSSFSNAVRSIQRKAVHETVETTFLNVRDIMLSNLPKKISILLRQLGRFGDEIGLPVYTVGGFVRDLLMGNPNYDIDIVVEKDGLSLADLAARKLNAKLVKYEKFLTASLFCKDGLRIDVATARTEYYEAPTELPQVEVSTIKKDLYRRDFTINAMAIKLNQKDFGLLIDFFGAKKDLDSKLIRCLHTLSFVEDPTRILRAVRFETRFGFKIEQQTARLMLDAVHQGYLEKVSGQRLRQEFEKILEEKSVFEALKRLSDFEVIKHMFPGVFYTSSMEEKLRALFMFLPWAENFFEKLNRFYAVMYVFLEYHSENLLEEIRQRYGLSHCFVSELKVIKKMIVPLSKMISLHMEFSDIYRVTQSFSSEAFCYVASYLDSQAQQYLKEFLEKVKGTRLKVNGGYLVKNFNLKPGRLVGDILEKLYCAKLDGVITDESEEEYAKKLIESVFSKVPEQ</sequence>
<dbReference type="InterPro" id="IPR043519">
    <property type="entry name" value="NT_sf"/>
</dbReference>
<reference evidence="14 15" key="1">
    <citation type="submission" date="2007-08" db="EMBL/GenBank/DDBJ databases">
        <title>Complete sequence of Thermotoga lettingae TMO.</title>
        <authorList>
            <consortium name="US DOE Joint Genome Institute"/>
            <person name="Copeland A."/>
            <person name="Lucas S."/>
            <person name="Lapidus A."/>
            <person name="Barry K."/>
            <person name="Glavina del Rio T."/>
            <person name="Dalin E."/>
            <person name="Tice H."/>
            <person name="Pitluck S."/>
            <person name="Foster B."/>
            <person name="Bruce D."/>
            <person name="Schmutz J."/>
            <person name="Larimer F."/>
            <person name="Land M."/>
            <person name="Hauser L."/>
            <person name="Kyrpides N."/>
            <person name="Mikhailova N."/>
            <person name="Nelson K."/>
            <person name="Gogarten J.P."/>
            <person name="Noll K."/>
            <person name="Richardson P."/>
        </authorList>
    </citation>
    <scope>NUCLEOTIDE SEQUENCE [LARGE SCALE GENOMIC DNA]</scope>
    <source>
        <strain evidence="15">ATCC BAA-301 / DSM 14385 / NBRC 107922 / TMO</strain>
    </source>
</reference>
<reference evidence="14 15" key="2">
    <citation type="journal article" date="2009" name="Proc. Natl. Acad. Sci. U.S.A.">
        <title>On the chimeric nature, thermophilic origin, and phylogenetic placement of the Thermotogales.</title>
        <authorList>
            <person name="Zhaxybayeva O."/>
            <person name="Swithers K.S."/>
            <person name="Lapierre P."/>
            <person name="Fournier G.P."/>
            <person name="Bickhart D.M."/>
            <person name="DeBoy R.T."/>
            <person name="Nelson K.E."/>
            <person name="Nesbo C.L."/>
            <person name="Doolittle W.F."/>
            <person name="Gogarten J.P."/>
            <person name="Noll K.M."/>
        </authorList>
    </citation>
    <scope>NUCLEOTIDE SEQUENCE [LARGE SCALE GENOMIC DNA]</scope>
    <source>
        <strain evidence="15">ATCC BAA-301 / DSM 14385 / NBRC 107922 / TMO</strain>
    </source>
</reference>
<dbReference type="eggNOG" id="COG0618">
    <property type="taxonomic scope" value="Bacteria"/>
</dbReference>
<dbReference type="Pfam" id="PF00571">
    <property type="entry name" value="CBS"/>
    <property type="match status" value="2"/>
</dbReference>
<gene>
    <name evidence="14" type="ordered locus">Tlet_1714</name>
</gene>
<dbReference type="InterPro" id="IPR032828">
    <property type="entry name" value="PolyA_RNA-bd"/>
</dbReference>
<dbReference type="PANTHER" id="PTHR47788:SF1">
    <property type="entry name" value="A-ADDING TRNA NUCLEOTIDYLTRANSFERASE"/>
    <property type="match status" value="1"/>
</dbReference>
<evidence type="ECO:0000256" key="12">
    <source>
        <dbReference type="RuleBase" id="RU003953"/>
    </source>
</evidence>
<dbReference type="PROSITE" id="PS51371">
    <property type="entry name" value="CBS"/>
    <property type="match status" value="2"/>
</dbReference>
<keyword evidence="3" id="KW-0820">tRNA-binding</keyword>
<dbReference type="RefSeq" id="WP_012003744.1">
    <property type="nucleotide sequence ID" value="NC_009828.1"/>
</dbReference>
<keyword evidence="6" id="KW-0548">Nucleotidyltransferase</keyword>
<feature type="domain" description="CBS" evidence="13">
    <location>
        <begin position="314"/>
        <end position="372"/>
    </location>
</feature>
<dbReference type="Proteomes" id="UP000002016">
    <property type="component" value="Chromosome"/>
</dbReference>
<dbReference type="InterPro" id="IPR003156">
    <property type="entry name" value="DHHA1_dom"/>
</dbReference>
<evidence type="ECO:0000256" key="9">
    <source>
        <dbReference type="ARBA" id="ARBA00022842"/>
    </source>
</evidence>
<keyword evidence="4 12" id="KW-0808">Transferase</keyword>
<dbReference type="Gene3D" id="3.10.310.30">
    <property type="match status" value="1"/>
</dbReference>
<dbReference type="SUPFAM" id="SSF81301">
    <property type="entry name" value="Nucleotidyltransferase"/>
    <property type="match status" value="1"/>
</dbReference>
<evidence type="ECO:0000256" key="11">
    <source>
        <dbReference type="PROSITE-ProRule" id="PRU00703"/>
    </source>
</evidence>
<protein>
    <submittedName>
        <fullName evidence="14">CBS domain containing protein</fullName>
    </submittedName>
</protein>
<evidence type="ECO:0000256" key="1">
    <source>
        <dbReference type="ARBA" id="ARBA00001946"/>
    </source>
</evidence>
<dbReference type="STRING" id="416591.Tlet_1714"/>
<evidence type="ECO:0000256" key="5">
    <source>
        <dbReference type="ARBA" id="ARBA00022694"/>
    </source>
</evidence>
<accession>A8F7Y4</accession>
<dbReference type="InterPro" id="IPR046342">
    <property type="entry name" value="CBS_dom_sf"/>
</dbReference>
<dbReference type="OrthoDB" id="9805698at2"/>
<dbReference type="GO" id="GO:0008033">
    <property type="term" value="P:tRNA processing"/>
    <property type="evidence" value="ECO:0007669"/>
    <property type="project" value="UniProtKB-KW"/>
</dbReference>
<dbReference type="EMBL" id="CP000812">
    <property type="protein sequence ID" value="ABV34268.1"/>
    <property type="molecule type" value="Genomic_DNA"/>
</dbReference>
<keyword evidence="7" id="KW-0479">Metal-binding</keyword>
<dbReference type="AlphaFoldDB" id="A8F7Y4"/>
<dbReference type="Gene3D" id="3.90.1640.10">
    <property type="entry name" value="inorganic pyrophosphatase (n-terminal core)"/>
    <property type="match status" value="1"/>
</dbReference>
<keyword evidence="11" id="KW-0129">CBS domain</keyword>
<dbReference type="InterPro" id="IPR000644">
    <property type="entry name" value="CBS_dom"/>
</dbReference>
<dbReference type="GO" id="GO:0016779">
    <property type="term" value="F:nucleotidyltransferase activity"/>
    <property type="evidence" value="ECO:0007669"/>
    <property type="project" value="UniProtKB-KW"/>
</dbReference>
<keyword evidence="9" id="KW-0460">Magnesium</keyword>
<dbReference type="GO" id="GO:0000166">
    <property type="term" value="F:nucleotide binding"/>
    <property type="evidence" value="ECO:0007669"/>
    <property type="project" value="UniProtKB-KW"/>
</dbReference>
<dbReference type="Gene3D" id="1.10.246.80">
    <property type="match status" value="1"/>
</dbReference>
<keyword evidence="10 12" id="KW-0694">RNA-binding</keyword>
<name>A8F7Y4_PSELT</name>
<evidence type="ECO:0000313" key="14">
    <source>
        <dbReference type="EMBL" id="ABV34268.1"/>
    </source>
</evidence>
<dbReference type="GO" id="GO:0000049">
    <property type="term" value="F:tRNA binding"/>
    <property type="evidence" value="ECO:0007669"/>
    <property type="project" value="UniProtKB-KW"/>
</dbReference>
<dbReference type="InterPro" id="IPR038763">
    <property type="entry name" value="DHH_sf"/>
</dbReference>
<dbReference type="CDD" id="cd05398">
    <property type="entry name" value="NT_ClassII-CCAase"/>
    <property type="match status" value="1"/>
</dbReference>
<dbReference type="Pfam" id="PF01743">
    <property type="entry name" value="PolyA_pol"/>
    <property type="match status" value="1"/>
</dbReference>
<dbReference type="SUPFAM" id="SSF81891">
    <property type="entry name" value="Poly A polymerase C-terminal region-like"/>
    <property type="match status" value="1"/>
</dbReference>
<dbReference type="InterPro" id="IPR002646">
    <property type="entry name" value="PolA_pol_head_dom"/>
</dbReference>
<dbReference type="Gene3D" id="3.10.580.10">
    <property type="entry name" value="CBS-domain"/>
    <property type="match status" value="1"/>
</dbReference>
<evidence type="ECO:0000256" key="4">
    <source>
        <dbReference type="ARBA" id="ARBA00022679"/>
    </source>
</evidence>
<keyword evidence="5" id="KW-0819">tRNA processing</keyword>
<dbReference type="Gene3D" id="1.20.58.1960">
    <property type="match status" value="1"/>
</dbReference>
<dbReference type="InterPro" id="IPR052390">
    <property type="entry name" value="tRNA_nt/polyA_polymerase"/>
</dbReference>
<feature type="domain" description="CBS" evidence="13">
    <location>
        <begin position="376"/>
        <end position="433"/>
    </location>
</feature>
<evidence type="ECO:0000313" key="15">
    <source>
        <dbReference type="Proteomes" id="UP000002016"/>
    </source>
</evidence>
<dbReference type="HOGENOM" id="CLU_015961_5_0_0"/>
<dbReference type="SMART" id="SM00116">
    <property type="entry name" value="CBS"/>
    <property type="match status" value="2"/>
</dbReference>
<dbReference type="Pfam" id="PF02272">
    <property type="entry name" value="DHHA1"/>
    <property type="match status" value="1"/>
</dbReference>
<dbReference type="InterPro" id="IPR001667">
    <property type="entry name" value="DDH_dom"/>
</dbReference>
<evidence type="ECO:0000259" key="13">
    <source>
        <dbReference type="PROSITE" id="PS51371"/>
    </source>
</evidence>
<evidence type="ECO:0000256" key="2">
    <source>
        <dbReference type="ARBA" id="ARBA00007265"/>
    </source>
</evidence>